<feature type="region of interest" description="Disordered" evidence="4">
    <location>
        <begin position="239"/>
        <end position="312"/>
    </location>
</feature>
<dbReference type="GO" id="GO:0016787">
    <property type="term" value="F:hydrolase activity"/>
    <property type="evidence" value="ECO:0007669"/>
    <property type="project" value="UniProtKB-KW"/>
</dbReference>
<feature type="compositionally biased region" description="Basic and acidic residues" evidence="4">
    <location>
        <begin position="274"/>
        <end position="293"/>
    </location>
</feature>
<proteinExistence type="predicted"/>
<keyword evidence="7" id="KW-0347">Helicase</keyword>
<dbReference type="SMART" id="SM00487">
    <property type="entry name" value="DEXDc"/>
    <property type="match status" value="1"/>
</dbReference>
<dbReference type="CDD" id="cd18791">
    <property type="entry name" value="SF2_C_RHA"/>
    <property type="match status" value="1"/>
</dbReference>
<dbReference type="OrthoDB" id="10253254at2759"/>
<dbReference type="SUPFAM" id="SSF52540">
    <property type="entry name" value="P-loop containing nucleoside triphosphate hydrolases"/>
    <property type="match status" value="1"/>
</dbReference>
<dbReference type="EMBL" id="WJQU01000002">
    <property type="protein sequence ID" value="KAJ6640941.1"/>
    <property type="molecule type" value="Genomic_DNA"/>
</dbReference>
<evidence type="ECO:0000256" key="2">
    <source>
        <dbReference type="ARBA" id="ARBA00022801"/>
    </source>
</evidence>
<dbReference type="InterPro" id="IPR002464">
    <property type="entry name" value="DNA/RNA_helicase_DEAH_CS"/>
</dbReference>
<dbReference type="Gene3D" id="1.10.150.50">
    <property type="entry name" value="Transcription Factor, Ets-1"/>
    <property type="match status" value="1"/>
</dbReference>
<keyword evidence="3" id="KW-0067">ATP-binding</keyword>
<sequence>MNRTLNSQSTLRVNSSRQDNHRNSAPKPEPSINRVAIVNERTIPSLPTAPPPPKRISEDRGENEEERNITSLPIASLDKITKVCATNASSFYDEFVINALNECDCNGVLQIFVDNEIDKAAFLLLNEDDIRELIPGKLGPRKKLWEFIQNHRKVANNNIDTTELAHEMREVNHDSVNSTISKAQHCDEYEEDSFEHLDGDNGTRSRPSTYNNFTLNMQFVNQTLDTFKQTFVQNYDSERKSNEIDFEKRAKDEVDEMSKSNKTTTVVQQSVEQKSVESKPLELKSIEPPKLEDSNNASVKPRKTLHKPRQSKPISYIENKRLPIHKYKNEFLKMVQTHKVVIVVAETGSGKSTQMPQYLARDNYAGKIHVAFEYGTKLGEGVGYRVRFDNCTENTTKISYVTEAVLVHELATDVNASNYSVIIVDEAHERNINTDVLFGCLKKAIALRPDLKVVISSATMETAKFSNFFNGAPILNIPGRLYPVKVLYERPQDLPNPDYLNAVMNRICCIHRASIPGDILAFLPGQEDIELATDQITQLLKDRPNKFLHFMVLPLYSKLPLEQQHLIFEAAPPHTRKVCDLHNLTSPYISRTDQSLIRLIQIVLATNIAETSLTIDGIVFVVDSGLVKQSEYITKANGATLECMTLLTVQITKSQAKQRSGRAGRTQAGIAYRVYSEATYEKMDESPRPEILRGNLEMVVLLLFSMGVKNILDFDFIDSPPRGALLTAFERLEELGALKKEMLSAEYTLTSMGKQMASFPIEPYLSKMLIISADLGCTEEMLTIIALLSGQVDKLFKRPKKKRMEADAKKKTFEKAEGDHITLLNVYNEWLRQSHQRSRAWCHECYLDWRTLEEAYEVRFQLSMMLDEKNFVRKSCGTDMTKVQRAIVSGSFRKIAWKPHSIGYAYYTYSNPVNEPVLIHPSSGLFSKSPKLVIYNNIIKTKKAYMNQVLEIEIEYIKEYASDFYIKLLCVMPR</sequence>
<dbReference type="Proteomes" id="UP001151699">
    <property type="component" value="Chromosome B"/>
</dbReference>
<dbReference type="GO" id="GO:0071013">
    <property type="term" value="C:catalytic step 2 spliceosome"/>
    <property type="evidence" value="ECO:0007669"/>
    <property type="project" value="TreeGrafter"/>
</dbReference>
<evidence type="ECO:0000259" key="6">
    <source>
        <dbReference type="PROSITE" id="PS51194"/>
    </source>
</evidence>
<comment type="caution">
    <text evidence="7">The sequence shown here is derived from an EMBL/GenBank/DDBJ whole genome shotgun (WGS) entry which is preliminary data.</text>
</comment>
<feature type="domain" description="Helicase C-terminal" evidence="6">
    <location>
        <begin position="495"/>
        <end position="707"/>
    </location>
</feature>
<feature type="compositionally biased region" description="Basic residues" evidence="4">
    <location>
        <begin position="300"/>
        <end position="310"/>
    </location>
</feature>
<feature type="compositionally biased region" description="Basic and acidic residues" evidence="4">
    <location>
        <begin position="239"/>
        <end position="259"/>
    </location>
</feature>
<accession>A0A9Q0N141</accession>
<dbReference type="GO" id="GO:0003723">
    <property type="term" value="F:RNA binding"/>
    <property type="evidence" value="ECO:0007669"/>
    <property type="project" value="TreeGrafter"/>
</dbReference>
<keyword evidence="2" id="KW-0378">Hydrolase</keyword>
<dbReference type="CDD" id="cd09487">
    <property type="entry name" value="SAM_superfamily"/>
    <property type="match status" value="1"/>
</dbReference>
<feature type="compositionally biased region" description="Low complexity" evidence="4">
    <location>
        <begin position="262"/>
        <end position="273"/>
    </location>
</feature>
<evidence type="ECO:0000313" key="7">
    <source>
        <dbReference type="EMBL" id="KAJ6640941.1"/>
    </source>
</evidence>
<dbReference type="InterPro" id="IPR013761">
    <property type="entry name" value="SAM/pointed_sf"/>
</dbReference>
<dbReference type="GO" id="GO:0004386">
    <property type="term" value="F:helicase activity"/>
    <property type="evidence" value="ECO:0007669"/>
    <property type="project" value="UniProtKB-KW"/>
</dbReference>
<evidence type="ECO:0000313" key="8">
    <source>
        <dbReference type="Proteomes" id="UP001151699"/>
    </source>
</evidence>
<dbReference type="SUPFAM" id="SSF47769">
    <property type="entry name" value="SAM/Pointed domain"/>
    <property type="match status" value="1"/>
</dbReference>
<dbReference type="Pfam" id="PF21010">
    <property type="entry name" value="HA2_C"/>
    <property type="match status" value="1"/>
</dbReference>
<dbReference type="PROSITE" id="PS51192">
    <property type="entry name" value="HELICASE_ATP_BIND_1"/>
    <property type="match status" value="1"/>
</dbReference>
<reference evidence="7" key="1">
    <citation type="submission" date="2022-07" db="EMBL/GenBank/DDBJ databases">
        <authorList>
            <person name="Trinca V."/>
            <person name="Uliana J.V.C."/>
            <person name="Torres T.T."/>
            <person name="Ward R.J."/>
            <person name="Monesi N."/>
        </authorList>
    </citation>
    <scope>NUCLEOTIDE SEQUENCE</scope>
    <source>
        <strain evidence="7">HSMRA1968</strain>
        <tissue evidence="7">Whole embryos</tissue>
    </source>
</reference>
<dbReference type="InterPro" id="IPR011709">
    <property type="entry name" value="DEAD-box_helicase_OB_fold"/>
</dbReference>
<dbReference type="Gene3D" id="3.40.50.300">
    <property type="entry name" value="P-loop containing nucleotide triphosphate hydrolases"/>
    <property type="match status" value="2"/>
</dbReference>
<keyword evidence="1" id="KW-0547">Nucleotide-binding</keyword>
<evidence type="ECO:0000256" key="4">
    <source>
        <dbReference type="SAM" id="MobiDB-lite"/>
    </source>
</evidence>
<dbReference type="PANTHER" id="PTHR18934:SF85">
    <property type="entry name" value="ATP-DEPENDENT RNA HELICASE DHX8"/>
    <property type="match status" value="1"/>
</dbReference>
<dbReference type="Gene3D" id="1.20.120.1080">
    <property type="match status" value="1"/>
</dbReference>
<dbReference type="InterPro" id="IPR014001">
    <property type="entry name" value="Helicase_ATP-bd"/>
</dbReference>
<evidence type="ECO:0000259" key="5">
    <source>
        <dbReference type="PROSITE" id="PS51192"/>
    </source>
</evidence>
<dbReference type="InterPro" id="IPR007502">
    <property type="entry name" value="Helicase-assoc_dom"/>
</dbReference>
<dbReference type="PROSITE" id="PS00690">
    <property type="entry name" value="DEAH_ATP_HELICASE"/>
    <property type="match status" value="1"/>
</dbReference>
<dbReference type="SMART" id="SM00847">
    <property type="entry name" value="HA2"/>
    <property type="match status" value="1"/>
</dbReference>
<keyword evidence="8" id="KW-1185">Reference proteome</keyword>
<feature type="domain" description="Helicase ATP-binding" evidence="5">
    <location>
        <begin position="332"/>
        <end position="478"/>
    </location>
</feature>
<dbReference type="CDD" id="cd17917">
    <property type="entry name" value="DEXHc_RHA-like"/>
    <property type="match status" value="1"/>
</dbReference>
<dbReference type="GO" id="GO:0000390">
    <property type="term" value="P:spliceosomal complex disassembly"/>
    <property type="evidence" value="ECO:0007669"/>
    <property type="project" value="TreeGrafter"/>
</dbReference>
<evidence type="ECO:0000256" key="3">
    <source>
        <dbReference type="ARBA" id="ARBA00022840"/>
    </source>
</evidence>
<protein>
    <submittedName>
        <fullName evidence="7">ATP-dependent RNA helicase DHX8</fullName>
    </submittedName>
</protein>
<name>A0A9Q0N141_9DIPT</name>
<dbReference type="GO" id="GO:0005524">
    <property type="term" value="F:ATP binding"/>
    <property type="evidence" value="ECO:0007669"/>
    <property type="project" value="UniProtKB-KW"/>
</dbReference>
<evidence type="ECO:0000256" key="1">
    <source>
        <dbReference type="ARBA" id="ARBA00022741"/>
    </source>
</evidence>
<dbReference type="InterPro" id="IPR027417">
    <property type="entry name" value="P-loop_NTPase"/>
</dbReference>
<organism evidence="7 8">
    <name type="scientific">Pseudolycoriella hygida</name>
    <dbReference type="NCBI Taxonomy" id="35572"/>
    <lineage>
        <taxon>Eukaryota</taxon>
        <taxon>Metazoa</taxon>
        <taxon>Ecdysozoa</taxon>
        <taxon>Arthropoda</taxon>
        <taxon>Hexapoda</taxon>
        <taxon>Insecta</taxon>
        <taxon>Pterygota</taxon>
        <taxon>Neoptera</taxon>
        <taxon>Endopterygota</taxon>
        <taxon>Diptera</taxon>
        <taxon>Nematocera</taxon>
        <taxon>Sciaroidea</taxon>
        <taxon>Sciaridae</taxon>
        <taxon>Pseudolycoriella</taxon>
    </lineage>
</organism>
<dbReference type="SMART" id="SM00490">
    <property type="entry name" value="HELICc"/>
    <property type="match status" value="1"/>
</dbReference>
<dbReference type="InterPro" id="IPR001650">
    <property type="entry name" value="Helicase_C-like"/>
</dbReference>
<dbReference type="PROSITE" id="PS51194">
    <property type="entry name" value="HELICASE_CTER"/>
    <property type="match status" value="1"/>
</dbReference>
<feature type="region of interest" description="Disordered" evidence="4">
    <location>
        <begin position="1"/>
        <end position="68"/>
    </location>
</feature>
<feature type="compositionally biased region" description="Polar residues" evidence="4">
    <location>
        <begin position="1"/>
        <end position="17"/>
    </location>
</feature>
<dbReference type="Pfam" id="PF07717">
    <property type="entry name" value="OB_NTP_bind"/>
    <property type="match status" value="1"/>
</dbReference>
<dbReference type="PANTHER" id="PTHR18934">
    <property type="entry name" value="ATP-DEPENDENT RNA HELICASE"/>
    <property type="match status" value="1"/>
</dbReference>
<dbReference type="AlphaFoldDB" id="A0A9Q0N141"/>
<gene>
    <name evidence="7" type="primary">DHX8</name>
    <name evidence="7" type="ORF">Bhyg_05874</name>
</gene>